<proteinExistence type="predicted"/>
<dbReference type="RefSeq" id="WP_014596772.1">
    <property type="nucleotide sequence ID" value="NZ_JAMOJZ010000162.1"/>
</dbReference>
<dbReference type="EMBL" id="JAODZE010000006">
    <property type="protein sequence ID" value="MDH0146214.1"/>
    <property type="molecule type" value="Genomic_DNA"/>
</dbReference>
<reference evidence="2" key="1">
    <citation type="submission" date="2022-09" db="EMBL/GenBank/DDBJ databases">
        <title>Intensive care unit water sources are persistently colonized with multi-drug resistant bacteria and are the site of extensive horizontal gene transfer of antibiotic resistance genes.</title>
        <authorList>
            <person name="Diorio-Toth L."/>
        </authorList>
    </citation>
    <scope>NUCLEOTIDE SEQUENCE</scope>
    <source>
        <strain evidence="2">GD04147</strain>
    </source>
</reference>
<name>A0AA42HEK7_STUST</name>
<dbReference type="Proteomes" id="UP001158076">
    <property type="component" value="Unassembled WGS sequence"/>
</dbReference>
<feature type="domain" description="DUF5629" evidence="1">
    <location>
        <begin position="7"/>
        <end position="101"/>
    </location>
</feature>
<dbReference type="AlphaFoldDB" id="A0AA42HEK7"/>
<sequence>MSSETPWLIDELENADMLIIDGLHAWQFALDEAVLDQADAAAEANQPFASEATLLTIDLVDGRTRRQWQFSYNQIMEAQRDAEDESWLLEGPHRLQCLSAIGGEDEDEDE</sequence>
<evidence type="ECO:0000259" key="1">
    <source>
        <dbReference type="Pfam" id="PF18629"/>
    </source>
</evidence>
<dbReference type="Pfam" id="PF18629">
    <property type="entry name" value="DUF5629"/>
    <property type="match status" value="1"/>
</dbReference>
<gene>
    <name evidence="2" type="ORF">N7335_07420</name>
</gene>
<evidence type="ECO:0000313" key="3">
    <source>
        <dbReference type="Proteomes" id="UP001158076"/>
    </source>
</evidence>
<protein>
    <submittedName>
        <fullName evidence="2">DUF5629 family protein</fullName>
    </submittedName>
</protein>
<dbReference type="Gene3D" id="2.30.29.190">
    <property type="match status" value="1"/>
</dbReference>
<accession>A0AA42HEK7</accession>
<comment type="caution">
    <text evidence="2">The sequence shown here is derived from an EMBL/GenBank/DDBJ whole genome shotgun (WGS) entry which is preliminary data.</text>
</comment>
<dbReference type="InterPro" id="IPR041081">
    <property type="entry name" value="DUF5629"/>
</dbReference>
<organism evidence="2 3">
    <name type="scientific">Stutzerimonas stutzeri</name>
    <name type="common">Pseudomonas stutzeri</name>
    <dbReference type="NCBI Taxonomy" id="316"/>
    <lineage>
        <taxon>Bacteria</taxon>
        <taxon>Pseudomonadati</taxon>
        <taxon>Pseudomonadota</taxon>
        <taxon>Gammaproteobacteria</taxon>
        <taxon>Pseudomonadales</taxon>
        <taxon>Pseudomonadaceae</taxon>
        <taxon>Stutzerimonas</taxon>
    </lineage>
</organism>
<evidence type="ECO:0000313" key="2">
    <source>
        <dbReference type="EMBL" id="MDH0146214.1"/>
    </source>
</evidence>